<evidence type="ECO:0000256" key="1">
    <source>
        <dbReference type="ARBA" id="ARBA00012513"/>
    </source>
</evidence>
<feature type="binding site" evidence="9">
    <location>
        <position position="142"/>
    </location>
    <ligand>
        <name>ATP</name>
        <dbReference type="ChEBI" id="CHEBI:30616"/>
    </ligand>
</feature>
<dbReference type="GO" id="GO:0004674">
    <property type="term" value="F:protein serine/threonine kinase activity"/>
    <property type="evidence" value="ECO:0007669"/>
    <property type="project" value="UniProtKB-KW"/>
</dbReference>
<dbReference type="FunFam" id="1.10.510.10:FF:000409">
    <property type="entry name" value="CMGC/SRPK protein kinase"/>
    <property type="match status" value="1"/>
</dbReference>
<dbReference type="InterPro" id="IPR051334">
    <property type="entry name" value="SRPK"/>
</dbReference>
<dbReference type="Pfam" id="PF00069">
    <property type="entry name" value="Pkinase"/>
    <property type="match status" value="2"/>
</dbReference>
<keyword evidence="3" id="KW-0808">Transferase</keyword>
<evidence type="ECO:0000256" key="10">
    <source>
        <dbReference type="SAM" id="MobiDB-lite"/>
    </source>
</evidence>
<dbReference type="EMBL" id="MCFI01000031">
    <property type="protein sequence ID" value="ORY74140.1"/>
    <property type="molecule type" value="Genomic_DNA"/>
</dbReference>
<dbReference type="EC" id="2.7.11.1" evidence="1"/>
<dbReference type="STRING" id="56484.A0A1Y2ERB5"/>
<comment type="catalytic activity">
    <reaction evidence="7">
        <text>L-threonyl-[protein] + ATP = O-phospho-L-threonyl-[protein] + ADP + H(+)</text>
        <dbReference type="Rhea" id="RHEA:46608"/>
        <dbReference type="Rhea" id="RHEA-COMP:11060"/>
        <dbReference type="Rhea" id="RHEA-COMP:11605"/>
        <dbReference type="ChEBI" id="CHEBI:15378"/>
        <dbReference type="ChEBI" id="CHEBI:30013"/>
        <dbReference type="ChEBI" id="CHEBI:30616"/>
        <dbReference type="ChEBI" id="CHEBI:61977"/>
        <dbReference type="ChEBI" id="CHEBI:456216"/>
        <dbReference type="EC" id="2.7.11.1"/>
    </reaction>
</comment>
<feature type="compositionally biased region" description="Acidic residues" evidence="10">
    <location>
        <begin position="83"/>
        <end position="93"/>
    </location>
</feature>
<keyword evidence="5 12" id="KW-0418">Kinase</keyword>
<dbReference type="GO" id="GO:0050684">
    <property type="term" value="P:regulation of mRNA processing"/>
    <property type="evidence" value="ECO:0007669"/>
    <property type="project" value="TreeGrafter"/>
</dbReference>
<comment type="catalytic activity">
    <reaction evidence="8">
        <text>L-seryl-[protein] + ATP = O-phospho-L-seryl-[protein] + ADP + H(+)</text>
        <dbReference type="Rhea" id="RHEA:17989"/>
        <dbReference type="Rhea" id="RHEA-COMP:9863"/>
        <dbReference type="Rhea" id="RHEA-COMP:11604"/>
        <dbReference type="ChEBI" id="CHEBI:15378"/>
        <dbReference type="ChEBI" id="CHEBI:29999"/>
        <dbReference type="ChEBI" id="CHEBI:30616"/>
        <dbReference type="ChEBI" id="CHEBI:83421"/>
        <dbReference type="ChEBI" id="CHEBI:456216"/>
        <dbReference type="EC" id="2.7.11.1"/>
    </reaction>
</comment>
<dbReference type="InterPro" id="IPR000719">
    <property type="entry name" value="Prot_kinase_dom"/>
</dbReference>
<proteinExistence type="predicted"/>
<dbReference type="GO" id="GO:0000245">
    <property type="term" value="P:spliceosomal complex assembly"/>
    <property type="evidence" value="ECO:0007669"/>
    <property type="project" value="TreeGrafter"/>
</dbReference>
<dbReference type="SUPFAM" id="SSF56112">
    <property type="entry name" value="Protein kinase-like (PK-like)"/>
    <property type="match status" value="1"/>
</dbReference>
<evidence type="ECO:0000313" key="13">
    <source>
        <dbReference type="Proteomes" id="UP000193685"/>
    </source>
</evidence>
<dbReference type="RefSeq" id="XP_040721974.1">
    <property type="nucleotide sequence ID" value="XM_040871833.1"/>
</dbReference>
<dbReference type="PANTHER" id="PTHR47634:SF9">
    <property type="entry name" value="PROTEIN KINASE DOMAIN-CONTAINING PROTEIN-RELATED"/>
    <property type="match status" value="1"/>
</dbReference>
<dbReference type="PROSITE" id="PS00108">
    <property type="entry name" value="PROTEIN_KINASE_ST"/>
    <property type="match status" value="1"/>
</dbReference>
<accession>A0A1Y2ERB5</accession>
<evidence type="ECO:0000259" key="11">
    <source>
        <dbReference type="PROSITE" id="PS50011"/>
    </source>
</evidence>
<dbReference type="Gene3D" id="3.30.200.20">
    <property type="entry name" value="Phosphorylase Kinase, domain 1"/>
    <property type="match status" value="1"/>
</dbReference>
<dbReference type="CDD" id="cd14136">
    <property type="entry name" value="STKc_SRPK"/>
    <property type="match status" value="1"/>
</dbReference>
<keyword evidence="4 9" id="KW-0547">Nucleotide-binding</keyword>
<keyword evidence="6 9" id="KW-0067">ATP-binding</keyword>
<name>A0A1Y2ERB5_PROLT</name>
<comment type="caution">
    <text evidence="12">The sequence shown here is derived from an EMBL/GenBank/DDBJ whole genome shotgun (WGS) entry which is preliminary data.</text>
</comment>
<dbReference type="PROSITE" id="PS50011">
    <property type="entry name" value="PROTEIN_KINASE_DOM"/>
    <property type="match status" value="1"/>
</dbReference>
<dbReference type="FunFam" id="3.30.200.20:FF:000076">
    <property type="entry name" value="CMGC/SRPK protein kinase"/>
    <property type="match status" value="1"/>
</dbReference>
<dbReference type="GO" id="GO:0005634">
    <property type="term" value="C:nucleus"/>
    <property type="evidence" value="ECO:0007669"/>
    <property type="project" value="TreeGrafter"/>
</dbReference>
<dbReference type="GO" id="GO:0005524">
    <property type="term" value="F:ATP binding"/>
    <property type="evidence" value="ECO:0007669"/>
    <property type="project" value="UniProtKB-UniRule"/>
</dbReference>
<dbReference type="PANTHER" id="PTHR47634">
    <property type="entry name" value="PROTEIN KINASE DOMAIN-CONTAINING PROTEIN-RELATED"/>
    <property type="match status" value="1"/>
</dbReference>
<reference evidence="12 13" key="1">
    <citation type="submission" date="2016-07" db="EMBL/GenBank/DDBJ databases">
        <title>Pervasive Adenine N6-methylation of Active Genes in Fungi.</title>
        <authorList>
            <consortium name="DOE Joint Genome Institute"/>
            <person name="Mondo S.J."/>
            <person name="Dannebaum R.O."/>
            <person name="Kuo R.C."/>
            <person name="Labutti K."/>
            <person name="Haridas S."/>
            <person name="Kuo A."/>
            <person name="Salamov A."/>
            <person name="Ahrendt S.R."/>
            <person name="Lipzen A."/>
            <person name="Sullivan W."/>
            <person name="Andreopoulos W.B."/>
            <person name="Clum A."/>
            <person name="Lindquist E."/>
            <person name="Daum C."/>
            <person name="Ramamoorthy G.K."/>
            <person name="Gryganskyi A."/>
            <person name="Culley D."/>
            <person name="Magnuson J.K."/>
            <person name="James T.Y."/>
            <person name="O'Malley M.A."/>
            <person name="Stajich J.E."/>
            <person name="Spatafora J.W."/>
            <person name="Visel A."/>
            <person name="Grigoriev I.V."/>
        </authorList>
    </citation>
    <scope>NUCLEOTIDE SEQUENCE [LARGE SCALE GENOMIC DNA]</scope>
    <source>
        <strain evidence="12 13">12-1054</strain>
    </source>
</reference>
<dbReference type="Proteomes" id="UP000193685">
    <property type="component" value="Unassembled WGS sequence"/>
</dbReference>
<gene>
    <name evidence="12" type="ORF">BCR37DRAFT_401407</name>
</gene>
<evidence type="ECO:0000256" key="6">
    <source>
        <dbReference type="ARBA" id="ARBA00022840"/>
    </source>
</evidence>
<feature type="compositionally biased region" description="Low complexity" evidence="10">
    <location>
        <begin position="32"/>
        <end position="49"/>
    </location>
</feature>
<dbReference type="PROSITE" id="PS00107">
    <property type="entry name" value="PROTEIN_KINASE_ATP"/>
    <property type="match status" value="1"/>
</dbReference>
<evidence type="ECO:0000256" key="5">
    <source>
        <dbReference type="ARBA" id="ARBA00022777"/>
    </source>
</evidence>
<evidence type="ECO:0000256" key="9">
    <source>
        <dbReference type="PROSITE-ProRule" id="PRU10141"/>
    </source>
</evidence>
<keyword evidence="2" id="KW-0723">Serine/threonine-protein kinase</keyword>
<dbReference type="InterPro" id="IPR008271">
    <property type="entry name" value="Ser/Thr_kinase_AS"/>
</dbReference>
<dbReference type="GO" id="GO:0005737">
    <property type="term" value="C:cytoplasm"/>
    <property type="evidence" value="ECO:0007669"/>
    <property type="project" value="TreeGrafter"/>
</dbReference>
<sequence>MDKTKKSAIAKAKSAVQSAKKRKKHDSLAKISTGSTQSSTTAASSPASSILHHPTYNAAAPAPKWAPSRSATQTEDEGHSEESAGEEEEDFEDYCPGGYHPVKLGEAFKEGRYITTRKLGWGHFSTVWLAKDTQENRHVALKVVRSATHYTETAVDEIKLCQRITRANPDHPGHAHVVNLLDQFEHTGPNGRHVCMVFEVLGENLLGLIKRYEHRGIPTPVVKQITWQILLALDYLHRECGIIHTDLKPENVLIAIDDVEAVATLAATQTAEEMARTPGGNARRRPRYSRIITGSQPLPSPAANTLRTSFLDLPVRSDLEGESRAGSTMAQERQRLDPEGDTSMSHARATLTKQRTADVITDHVSNISLTRESNRAAVGGVDLSKITVKIADLGNACWTHHHFTNDIQTRQYRAPEVILGAKWGASADLWSMACMVFELLTGDYLFDPKAGKSYDKDDDHVAQMEELLGRFPKHIAHSGKFSGDLFNKKGQLRKIEKLNLWPLQEVLRDKYHLSEEEARQLADFLTPMLNIHPHERATARKQLDNPWVADLESVQLDGYVEQDKVSGWSHEAKGDAATKR</sequence>
<dbReference type="OMA" id="NHKGPNG"/>
<protein>
    <recommendedName>
        <fullName evidence="1">non-specific serine/threonine protein kinase</fullName>
        <ecNumber evidence="1">2.7.11.1</ecNumber>
    </recommendedName>
</protein>
<keyword evidence="13" id="KW-1185">Reference proteome</keyword>
<evidence type="ECO:0000256" key="7">
    <source>
        <dbReference type="ARBA" id="ARBA00047899"/>
    </source>
</evidence>
<dbReference type="InterPro" id="IPR011009">
    <property type="entry name" value="Kinase-like_dom_sf"/>
</dbReference>
<feature type="compositionally biased region" description="Low complexity" evidence="10">
    <location>
        <begin position="7"/>
        <end position="18"/>
    </location>
</feature>
<dbReference type="GeneID" id="63788432"/>
<feature type="domain" description="Protein kinase" evidence="11">
    <location>
        <begin position="113"/>
        <end position="548"/>
    </location>
</feature>
<evidence type="ECO:0000256" key="8">
    <source>
        <dbReference type="ARBA" id="ARBA00048679"/>
    </source>
</evidence>
<feature type="region of interest" description="Disordered" evidence="10">
    <location>
        <begin position="321"/>
        <end position="344"/>
    </location>
</feature>
<evidence type="ECO:0000256" key="4">
    <source>
        <dbReference type="ARBA" id="ARBA00022741"/>
    </source>
</evidence>
<dbReference type="Gene3D" id="1.10.510.10">
    <property type="entry name" value="Transferase(Phosphotransferase) domain 1"/>
    <property type="match status" value="1"/>
</dbReference>
<evidence type="ECO:0000256" key="2">
    <source>
        <dbReference type="ARBA" id="ARBA00022527"/>
    </source>
</evidence>
<evidence type="ECO:0000256" key="3">
    <source>
        <dbReference type="ARBA" id="ARBA00022679"/>
    </source>
</evidence>
<organism evidence="12 13">
    <name type="scientific">Protomyces lactucae-debilis</name>
    <dbReference type="NCBI Taxonomy" id="2754530"/>
    <lineage>
        <taxon>Eukaryota</taxon>
        <taxon>Fungi</taxon>
        <taxon>Dikarya</taxon>
        <taxon>Ascomycota</taxon>
        <taxon>Taphrinomycotina</taxon>
        <taxon>Taphrinomycetes</taxon>
        <taxon>Taphrinales</taxon>
        <taxon>Protomycetaceae</taxon>
        <taxon>Protomyces</taxon>
    </lineage>
</organism>
<evidence type="ECO:0000313" key="12">
    <source>
        <dbReference type="EMBL" id="ORY74140.1"/>
    </source>
</evidence>
<dbReference type="OrthoDB" id="2649at2759"/>
<feature type="region of interest" description="Disordered" evidence="10">
    <location>
        <begin position="1"/>
        <end position="96"/>
    </location>
</feature>
<dbReference type="SMART" id="SM00220">
    <property type="entry name" value="S_TKc"/>
    <property type="match status" value="1"/>
</dbReference>
<dbReference type="InterPro" id="IPR017441">
    <property type="entry name" value="Protein_kinase_ATP_BS"/>
</dbReference>
<dbReference type="AlphaFoldDB" id="A0A1Y2ERB5"/>